<accession>B5Y9Z1</accession>
<evidence type="ECO:0000313" key="2">
    <source>
        <dbReference type="Proteomes" id="UP000001732"/>
    </source>
</evidence>
<reference evidence="1 2" key="2">
    <citation type="journal article" date="2014" name="Genome Announc.">
        <title>Complete Genome Sequence of Coprothermobacter proteolyticus DSM 5265.</title>
        <authorList>
            <person name="Alexiev A."/>
            <person name="Coil D.A."/>
            <person name="Badger J.H."/>
            <person name="Enticknap J."/>
            <person name="Ward N."/>
            <person name="Robb F.T."/>
            <person name="Eisen J.A."/>
        </authorList>
    </citation>
    <scope>NUCLEOTIDE SEQUENCE [LARGE SCALE GENOMIC DNA]</scope>
    <source>
        <strain evidence="2">ATCC 35245 / DSM 5265 / OCM 4 / BT</strain>
    </source>
</reference>
<dbReference type="AlphaFoldDB" id="B5Y9Z1"/>
<organism evidence="1 2">
    <name type="scientific">Coprothermobacter proteolyticus (strain ATCC 35245 / DSM 5265 / OCM 4 / BT)</name>
    <dbReference type="NCBI Taxonomy" id="309798"/>
    <lineage>
        <taxon>Bacteria</taxon>
        <taxon>Pseudomonadati</taxon>
        <taxon>Coprothermobacterota</taxon>
        <taxon>Coprothermobacteria</taxon>
        <taxon>Coprothermobacterales</taxon>
        <taxon>Coprothermobacteraceae</taxon>
        <taxon>Coprothermobacter</taxon>
    </lineage>
</organism>
<evidence type="ECO:0000313" key="1">
    <source>
        <dbReference type="EMBL" id="ACI17568.1"/>
    </source>
</evidence>
<dbReference type="HOGENOM" id="CLU_114057_1_1_9"/>
<sequence>MGTLKVEVHEVEGMQLLARTGSGFAFVMDSPKDNGGLEQGPRPKEMLLAALAGCTAMDVISILKKMQEPLEKLVVNVEGETAEEHPKYIKKIILTYVAYGNVNEDNLKKAIELSQQKYCGVSATLRPDIEKEIRWEIRHD</sequence>
<dbReference type="SUPFAM" id="SSF82784">
    <property type="entry name" value="OsmC-like"/>
    <property type="match status" value="1"/>
</dbReference>
<dbReference type="KEGG" id="cpo:COPRO5265_1286"/>
<reference evidence="2" key="1">
    <citation type="submission" date="2008-08" db="EMBL/GenBank/DDBJ databases">
        <title>The complete genome sequence of Coprothermobacter proteolyticus strain ATCC 5245 / DSM 5265 / BT.</title>
        <authorList>
            <person name="Dodson R.J."/>
            <person name="Durkin A.S."/>
            <person name="Wu M."/>
            <person name="Eisen J."/>
            <person name="Sutton G."/>
        </authorList>
    </citation>
    <scope>NUCLEOTIDE SEQUENCE [LARGE SCALE GENOMIC DNA]</scope>
    <source>
        <strain evidence="2">ATCC 35245 / DSM 5265 / OCM 4 / BT</strain>
    </source>
</reference>
<protein>
    <submittedName>
        <fullName evidence="1">OsmC/Ohr family protein</fullName>
    </submittedName>
</protein>
<dbReference type="InterPro" id="IPR036102">
    <property type="entry name" value="OsmC/Ohrsf"/>
</dbReference>
<dbReference type="InterPro" id="IPR003718">
    <property type="entry name" value="OsmC/Ohr_fam"/>
</dbReference>
<name>B5Y9Z1_COPPD</name>
<gene>
    <name evidence="1" type="ordered locus">COPRO5265_1286</name>
</gene>
<dbReference type="STRING" id="309798.COPRO5265_1286"/>
<keyword evidence="2" id="KW-1185">Reference proteome</keyword>
<dbReference type="InterPro" id="IPR015946">
    <property type="entry name" value="KH_dom-like_a/b"/>
</dbReference>
<dbReference type="EMBL" id="CP001145">
    <property type="protein sequence ID" value="ACI17568.1"/>
    <property type="molecule type" value="Genomic_DNA"/>
</dbReference>
<dbReference type="Gene3D" id="3.30.300.20">
    <property type="match status" value="1"/>
</dbReference>
<proteinExistence type="predicted"/>
<dbReference type="eggNOG" id="COG1765">
    <property type="taxonomic scope" value="Bacteria"/>
</dbReference>
<dbReference type="Pfam" id="PF02566">
    <property type="entry name" value="OsmC"/>
    <property type="match status" value="1"/>
</dbReference>
<dbReference type="Proteomes" id="UP000001732">
    <property type="component" value="Chromosome"/>
</dbReference>
<dbReference type="PANTHER" id="PTHR34352">
    <property type="entry name" value="PROTEIN YHFA"/>
    <property type="match status" value="1"/>
</dbReference>
<dbReference type="OrthoDB" id="9804010at2"/>
<dbReference type="PANTHER" id="PTHR34352:SF1">
    <property type="entry name" value="PROTEIN YHFA"/>
    <property type="match status" value="1"/>
</dbReference>
<dbReference type="RefSeq" id="WP_012544220.1">
    <property type="nucleotide sequence ID" value="NC_011295.1"/>
</dbReference>